<dbReference type="Pfam" id="PF06210">
    <property type="entry name" value="DUF1003"/>
    <property type="match status" value="1"/>
</dbReference>
<keyword evidence="2" id="KW-1133">Transmembrane helix</keyword>
<organism evidence="3">
    <name type="scientific">uncultured Acidimicrobiales bacterium</name>
    <dbReference type="NCBI Taxonomy" id="310071"/>
    <lineage>
        <taxon>Bacteria</taxon>
        <taxon>Bacillati</taxon>
        <taxon>Actinomycetota</taxon>
        <taxon>Acidimicrobiia</taxon>
        <taxon>Acidimicrobiales</taxon>
        <taxon>environmental samples</taxon>
    </lineage>
</organism>
<feature type="region of interest" description="Disordered" evidence="1">
    <location>
        <begin position="1"/>
        <end position="24"/>
    </location>
</feature>
<keyword evidence="2" id="KW-0472">Membrane</keyword>
<evidence type="ECO:0000256" key="2">
    <source>
        <dbReference type="SAM" id="Phobius"/>
    </source>
</evidence>
<gene>
    <name evidence="3" type="ORF">AVDCRST_MAG76-3289</name>
</gene>
<accession>A0A6J4J7S0</accession>
<proteinExistence type="predicted"/>
<dbReference type="InterPro" id="IPR010406">
    <property type="entry name" value="DUF1003"/>
</dbReference>
<feature type="region of interest" description="Disordered" evidence="1">
    <location>
        <begin position="99"/>
        <end position="118"/>
    </location>
</feature>
<dbReference type="EMBL" id="CADCSZ010000197">
    <property type="protein sequence ID" value="CAA9269302.1"/>
    <property type="molecule type" value="Genomic_DNA"/>
</dbReference>
<feature type="transmembrane region" description="Helical" evidence="2">
    <location>
        <begin position="47"/>
        <end position="66"/>
    </location>
</feature>
<reference evidence="3" key="1">
    <citation type="submission" date="2020-02" db="EMBL/GenBank/DDBJ databases">
        <authorList>
            <person name="Meier V. D."/>
        </authorList>
    </citation>
    <scope>NUCLEOTIDE SEQUENCE</scope>
    <source>
        <strain evidence="3">AVDCRST_MAG76</strain>
    </source>
</reference>
<dbReference type="PANTHER" id="PTHR41386">
    <property type="entry name" value="INTEGRAL MEMBRANE PROTEIN-RELATED"/>
    <property type="match status" value="1"/>
</dbReference>
<feature type="transmembrane region" description="Helical" evidence="2">
    <location>
        <begin position="72"/>
        <end position="94"/>
    </location>
</feature>
<feature type="compositionally biased region" description="Acidic residues" evidence="1">
    <location>
        <begin position="180"/>
        <end position="205"/>
    </location>
</feature>
<keyword evidence="2" id="KW-0812">Transmembrane</keyword>
<evidence type="ECO:0000313" key="3">
    <source>
        <dbReference type="EMBL" id="CAA9269302.1"/>
    </source>
</evidence>
<name>A0A6J4J7S0_9ACTN</name>
<protein>
    <submittedName>
        <fullName evidence="3">FIG00816212: Putative membrane protein</fullName>
    </submittedName>
</protein>
<feature type="region of interest" description="Disordered" evidence="1">
    <location>
        <begin position="153"/>
        <end position="205"/>
    </location>
</feature>
<evidence type="ECO:0000256" key="1">
    <source>
        <dbReference type="SAM" id="MobiDB-lite"/>
    </source>
</evidence>
<dbReference type="PANTHER" id="PTHR41386:SF1">
    <property type="entry name" value="MEMBRANE PROTEIN"/>
    <property type="match status" value="1"/>
</dbReference>
<sequence length="205" mass="23121">MARRRDPAERLATPAASDPRRIGPSLSPDTFGRFAESVARYLGTAKYLIIQTFVIVLWIATTELVFNFDKYPYTFLTLILSMQASYAAPLILLAQNRQEDRDREALERDRDEARRTQQDTEYLARELASIRIALADVVTTDDLERTLERVLDSSSAARKKAKKKKRLEDASEPAGADHEPEPDDAGDEMEDTEEVDDTEEPASPS</sequence>
<dbReference type="AlphaFoldDB" id="A0A6J4J7S0"/>